<organism evidence="9 10">
    <name type="scientific">Flavobacterium endophyticum</name>
    <dbReference type="NCBI Taxonomy" id="1540163"/>
    <lineage>
        <taxon>Bacteria</taxon>
        <taxon>Pseudomonadati</taxon>
        <taxon>Bacteroidota</taxon>
        <taxon>Flavobacteriia</taxon>
        <taxon>Flavobacteriales</taxon>
        <taxon>Flavobacteriaceae</taxon>
        <taxon>Flavobacterium</taxon>
    </lineage>
</organism>
<dbReference type="PANTHER" id="PTHR21716:SF53">
    <property type="entry name" value="PERMEASE PERM-RELATED"/>
    <property type="match status" value="1"/>
</dbReference>
<evidence type="ECO:0000256" key="7">
    <source>
        <dbReference type="ARBA" id="ARBA00023136"/>
    </source>
</evidence>
<feature type="transmembrane region" description="Helical" evidence="8">
    <location>
        <begin position="306"/>
        <end position="331"/>
    </location>
</feature>
<comment type="similarity">
    <text evidence="2">Belongs to the autoinducer-2 exporter (AI-2E) (TC 2.A.86) family.</text>
</comment>
<feature type="transmembrane region" description="Helical" evidence="8">
    <location>
        <begin position="32"/>
        <end position="52"/>
    </location>
</feature>
<keyword evidence="6 8" id="KW-1133">Transmembrane helix</keyword>
<evidence type="ECO:0000313" key="9">
    <source>
        <dbReference type="EMBL" id="RKS25513.1"/>
    </source>
</evidence>
<dbReference type="GO" id="GO:0005886">
    <property type="term" value="C:plasma membrane"/>
    <property type="evidence" value="ECO:0007669"/>
    <property type="project" value="UniProtKB-SubCell"/>
</dbReference>
<evidence type="ECO:0000256" key="8">
    <source>
        <dbReference type="SAM" id="Phobius"/>
    </source>
</evidence>
<feature type="transmembrane region" description="Helical" evidence="8">
    <location>
        <begin position="7"/>
        <end position="26"/>
    </location>
</feature>
<protein>
    <submittedName>
        <fullName evidence="9">Putative PurR-regulated permease PerM</fullName>
    </submittedName>
</protein>
<feature type="transmembrane region" description="Helical" evidence="8">
    <location>
        <begin position="145"/>
        <end position="167"/>
    </location>
</feature>
<feature type="transmembrane region" description="Helical" evidence="8">
    <location>
        <begin position="64"/>
        <end position="83"/>
    </location>
</feature>
<accession>A0A495MKW4</accession>
<comment type="caution">
    <text evidence="9">The sequence shown here is derived from an EMBL/GenBank/DDBJ whole genome shotgun (WGS) entry which is preliminary data.</text>
</comment>
<keyword evidence="7 8" id="KW-0472">Membrane</keyword>
<keyword evidence="10" id="KW-1185">Reference proteome</keyword>
<name>A0A495MKW4_9FLAO</name>
<keyword evidence="4" id="KW-1003">Cell membrane</keyword>
<feature type="transmembrane region" description="Helical" evidence="8">
    <location>
        <begin position="202"/>
        <end position="224"/>
    </location>
</feature>
<dbReference type="Proteomes" id="UP000277579">
    <property type="component" value="Unassembled WGS sequence"/>
</dbReference>
<evidence type="ECO:0000256" key="6">
    <source>
        <dbReference type="ARBA" id="ARBA00022989"/>
    </source>
</evidence>
<dbReference type="Pfam" id="PF01594">
    <property type="entry name" value="AI-2E_transport"/>
    <property type="match status" value="1"/>
</dbReference>
<dbReference type="PANTHER" id="PTHR21716">
    <property type="entry name" value="TRANSMEMBRANE PROTEIN"/>
    <property type="match status" value="1"/>
</dbReference>
<reference evidence="9 10" key="1">
    <citation type="submission" date="2018-10" db="EMBL/GenBank/DDBJ databases">
        <title>Genomic Encyclopedia of Archaeal and Bacterial Type Strains, Phase II (KMG-II): from individual species to whole genera.</title>
        <authorList>
            <person name="Goeker M."/>
        </authorList>
    </citation>
    <scope>NUCLEOTIDE SEQUENCE [LARGE SCALE GENOMIC DNA]</scope>
    <source>
        <strain evidence="9 10">DSM 29537</strain>
    </source>
</reference>
<feature type="transmembrane region" description="Helical" evidence="8">
    <location>
        <begin position="230"/>
        <end position="259"/>
    </location>
</feature>
<proteinExistence type="inferred from homology"/>
<evidence type="ECO:0000256" key="4">
    <source>
        <dbReference type="ARBA" id="ARBA00022475"/>
    </source>
</evidence>
<evidence type="ECO:0000256" key="1">
    <source>
        <dbReference type="ARBA" id="ARBA00004651"/>
    </source>
</evidence>
<dbReference type="InterPro" id="IPR002549">
    <property type="entry name" value="AI-2E-like"/>
</dbReference>
<evidence type="ECO:0000256" key="5">
    <source>
        <dbReference type="ARBA" id="ARBA00022692"/>
    </source>
</evidence>
<keyword evidence="5 8" id="KW-0812">Transmembrane</keyword>
<evidence type="ECO:0000256" key="2">
    <source>
        <dbReference type="ARBA" id="ARBA00009773"/>
    </source>
</evidence>
<dbReference type="EMBL" id="RBLC01000001">
    <property type="protein sequence ID" value="RKS25513.1"/>
    <property type="molecule type" value="Genomic_DNA"/>
</dbReference>
<dbReference type="AlphaFoldDB" id="A0A495MKW4"/>
<evidence type="ECO:0000313" key="10">
    <source>
        <dbReference type="Proteomes" id="UP000277579"/>
    </source>
</evidence>
<dbReference type="OrthoDB" id="9793390at2"/>
<feature type="transmembrane region" description="Helical" evidence="8">
    <location>
        <begin position="266"/>
        <end position="286"/>
    </location>
</feature>
<dbReference type="RefSeq" id="WP_121374906.1">
    <property type="nucleotide sequence ID" value="NZ_RBLC01000001.1"/>
</dbReference>
<evidence type="ECO:0000256" key="3">
    <source>
        <dbReference type="ARBA" id="ARBA00022448"/>
    </source>
</evidence>
<sequence length="370" mass="41572">MVKTTPFYTRLAHVLISIICLFYLAIIGETLLAPLIFAFLFSLLLLPFANFLERRWKFPRSLSSATVLMTLVLGITAITYLLLNQLSDLTNDLPAFKEQLLATSTIIQDWISDTFHIDNHEQISYINSATSEALSQGTSLLGQTLLSVSSVMLFLVFIFLYTFFILLHRRLLLSFLVSLFREEHSAVVYDVVFNIQYIVKKYIAGLFLQMLIVSVLACTAFEIIGIKYAFLLGLITGIFNVIPYIGILTSLILTVLLTFSTMDSTAVLLVIFTVFVIHLIDSNYIMPKIVGSKVKINTLTALLGLVLGELVWGIKGMFLSIPIIAIFKVVFDRVDGLKPWGYVLGEDEEISKTVIPEVEKAEIEQKEKSE</sequence>
<gene>
    <name evidence="9" type="ORF">CLV94_0547</name>
</gene>
<comment type="subcellular location">
    <subcellularLocation>
        <location evidence="1">Cell membrane</location>
        <topology evidence="1">Multi-pass membrane protein</topology>
    </subcellularLocation>
</comment>
<keyword evidence="3" id="KW-0813">Transport</keyword>